<dbReference type="PATRIC" id="fig|1306954.6.peg.3971"/>
<feature type="domain" description="Periplasmic binding protein" evidence="5">
    <location>
        <begin position="30"/>
        <end position="278"/>
    </location>
</feature>
<reference evidence="7" key="1">
    <citation type="submission" date="2015-12" db="EMBL/GenBank/DDBJ databases">
        <authorList>
            <person name="Lima A."/>
            <person name="Farahani Zayas N."/>
            <person name="Castro Da Silva M.A."/>
            <person name="Cabral A."/>
            <person name="Pessatti M.L."/>
        </authorList>
    </citation>
    <scope>NUCLEOTIDE SEQUENCE [LARGE SCALE GENOMIC DNA]</scope>
    <source>
        <strain evidence="7">LAMA 842</strain>
    </source>
</reference>
<feature type="chain" id="PRO_5007480467" evidence="4">
    <location>
        <begin position="23"/>
        <end position="385"/>
    </location>
</feature>
<evidence type="ECO:0000256" key="3">
    <source>
        <dbReference type="ARBA" id="ARBA00022729"/>
    </source>
</evidence>
<dbReference type="CDD" id="cd06324">
    <property type="entry name" value="PBP1_ABC_sugar_binding-like"/>
    <property type="match status" value="1"/>
</dbReference>
<sequence>MMFRTALLALLVLCALLRVAEAGTRPNVVFLSPDDSRFWHMVADFMGEVASDLNLELEVQFDQDRHRFSYLQMAEQVLSRDDRPDYLVIMCKEHVTTQILMHANELDVKVFTFNTDVPEATRAAVGMPRETLPNWIGHMAPDNVEGGANLIAILEQHAQSLTLTEPSQPLPVVALTGTRDSSAGTDRDRGLKAATDAENSELLQLVHADWSQQQAKDKMLVLLRRYPQAVAIWSASDGMALGAIEAVKRTGRQPGKDLVIGGFDWEPHALEAIREGELVVSLGRHFMGGGLALLLLHDYHQGVDFADGPSSAALSYRFEPATRDNVDTVERILTPASWQAVNFQQFSRALNAGLQDKPFSADHLMDQFSEALAQHRESGEVAGHR</sequence>
<dbReference type="GO" id="GO:0055085">
    <property type="term" value="P:transmembrane transport"/>
    <property type="evidence" value="ECO:0007669"/>
    <property type="project" value="UniProtKB-ARBA"/>
</dbReference>
<evidence type="ECO:0000313" key="7">
    <source>
        <dbReference type="Proteomes" id="UP000070282"/>
    </source>
</evidence>
<accession>A0A137SC69</accession>
<evidence type="ECO:0000256" key="1">
    <source>
        <dbReference type="ARBA" id="ARBA00004196"/>
    </source>
</evidence>
<dbReference type="InterPro" id="IPR025997">
    <property type="entry name" value="SBP_2_dom"/>
</dbReference>
<protein>
    <submittedName>
        <fullName evidence="6">Periplasmic sugar-binding domain protein</fullName>
    </submittedName>
</protein>
<gene>
    <name evidence="6" type="ORF">J122_1994</name>
</gene>
<feature type="signal peptide" evidence="4">
    <location>
        <begin position="1"/>
        <end position="22"/>
    </location>
</feature>
<keyword evidence="7" id="KW-1185">Reference proteome</keyword>
<dbReference type="InterPro" id="IPR028082">
    <property type="entry name" value="Peripla_BP_I"/>
</dbReference>
<dbReference type="Proteomes" id="UP000070282">
    <property type="component" value="Unassembled WGS sequence"/>
</dbReference>
<comment type="subcellular location">
    <subcellularLocation>
        <location evidence="1">Cell envelope</location>
    </subcellularLocation>
</comment>
<dbReference type="GO" id="GO:0030246">
    <property type="term" value="F:carbohydrate binding"/>
    <property type="evidence" value="ECO:0007669"/>
    <property type="project" value="UniProtKB-ARBA"/>
</dbReference>
<dbReference type="Gene3D" id="3.40.50.2300">
    <property type="match status" value="2"/>
</dbReference>
<evidence type="ECO:0000259" key="5">
    <source>
        <dbReference type="Pfam" id="PF13407"/>
    </source>
</evidence>
<dbReference type="GO" id="GO:0030313">
    <property type="term" value="C:cell envelope"/>
    <property type="evidence" value="ECO:0007669"/>
    <property type="project" value="UniProtKB-SubCell"/>
</dbReference>
<dbReference type="PANTHER" id="PTHR46847">
    <property type="entry name" value="D-ALLOSE-BINDING PERIPLASMIC PROTEIN-RELATED"/>
    <property type="match status" value="1"/>
</dbReference>
<dbReference type="Pfam" id="PF13407">
    <property type="entry name" value="Peripla_BP_4"/>
    <property type="match status" value="1"/>
</dbReference>
<dbReference type="SUPFAM" id="SSF53822">
    <property type="entry name" value="Periplasmic binding protein-like I"/>
    <property type="match status" value="1"/>
</dbReference>
<keyword evidence="3 4" id="KW-0732">Signal</keyword>
<dbReference type="RefSeq" id="WP_061332034.1">
    <property type="nucleotide sequence ID" value="NZ_LOCO01000008.1"/>
</dbReference>
<comment type="similarity">
    <text evidence="2">Belongs to the bacterial solute-binding protein 2 family.</text>
</comment>
<name>A0A137SC69_9GAMM</name>
<proteinExistence type="inferred from homology"/>
<dbReference type="AlphaFoldDB" id="A0A137SC69"/>
<evidence type="ECO:0000256" key="2">
    <source>
        <dbReference type="ARBA" id="ARBA00007639"/>
    </source>
</evidence>
<dbReference type="EMBL" id="LOCO01000008">
    <property type="protein sequence ID" value="KXO10041.1"/>
    <property type="molecule type" value="Genomic_DNA"/>
</dbReference>
<evidence type="ECO:0000313" key="6">
    <source>
        <dbReference type="EMBL" id="KXO10041.1"/>
    </source>
</evidence>
<comment type="caution">
    <text evidence="6">The sequence shown here is derived from an EMBL/GenBank/DDBJ whole genome shotgun (WGS) entry which is preliminary data.</text>
</comment>
<evidence type="ECO:0000256" key="4">
    <source>
        <dbReference type="SAM" id="SignalP"/>
    </source>
</evidence>
<dbReference type="PANTHER" id="PTHR46847:SF2">
    <property type="entry name" value="ABC TRANSPORTER SUGAR-BINDING PROTEIN"/>
    <property type="match status" value="1"/>
</dbReference>
<organism evidence="6 7">
    <name type="scientific">Marinobacter excellens LAMA 842</name>
    <dbReference type="NCBI Taxonomy" id="1306954"/>
    <lineage>
        <taxon>Bacteria</taxon>
        <taxon>Pseudomonadati</taxon>
        <taxon>Pseudomonadota</taxon>
        <taxon>Gammaproteobacteria</taxon>
        <taxon>Pseudomonadales</taxon>
        <taxon>Marinobacteraceae</taxon>
        <taxon>Marinobacter</taxon>
    </lineage>
</organism>